<feature type="transmembrane region" description="Helical" evidence="1">
    <location>
        <begin position="316"/>
        <end position="337"/>
    </location>
</feature>
<proteinExistence type="predicted"/>
<keyword evidence="3" id="KW-1185">Reference proteome</keyword>
<evidence type="ECO:0000313" key="2">
    <source>
        <dbReference type="EMBL" id="MBB3208026.1"/>
    </source>
</evidence>
<organism evidence="2 3">
    <name type="scientific">Aporhodopirellula rubra</name>
    <dbReference type="NCBI Taxonomy" id="980271"/>
    <lineage>
        <taxon>Bacteria</taxon>
        <taxon>Pseudomonadati</taxon>
        <taxon>Planctomycetota</taxon>
        <taxon>Planctomycetia</taxon>
        <taxon>Pirellulales</taxon>
        <taxon>Pirellulaceae</taxon>
        <taxon>Aporhodopirellula</taxon>
    </lineage>
</organism>
<name>A0A7W5H7J4_9BACT</name>
<keyword evidence="1" id="KW-1133">Transmembrane helix</keyword>
<gene>
    <name evidence="2" type="ORF">FHS27_003853</name>
</gene>
<feature type="transmembrane region" description="Helical" evidence="1">
    <location>
        <begin position="109"/>
        <end position="130"/>
    </location>
</feature>
<feature type="transmembrane region" description="Helical" evidence="1">
    <location>
        <begin position="58"/>
        <end position="75"/>
    </location>
</feature>
<comment type="caution">
    <text evidence="2">The sequence shown here is derived from an EMBL/GenBank/DDBJ whole genome shotgun (WGS) entry which is preliminary data.</text>
</comment>
<dbReference type="AlphaFoldDB" id="A0A7W5H7J4"/>
<dbReference type="RefSeq" id="WP_184306273.1">
    <property type="nucleotide sequence ID" value="NZ_JACHXU010000013.1"/>
</dbReference>
<evidence type="ECO:0000313" key="3">
    <source>
        <dbReference type="Proteomes" id="UP000536179"/>
    </source>
</evidence>
<dbReference type="EMBL" id="JACHXU010000013">
    <property type="protein sequence ID" value="MBB3208026.1"/>
    <property type="molecule type" value="Genomic_DNA"/>
</dbReference>
<feature type="transmembrane region" description="Helical" evidence="1">
    <location>
        <begin position="343"/>
        <end position="364"/>
    </location>
</feature>
<feature type="transmembrane region" description="Helical" evidence="1">
    <location>
        <begin position="289"/>
        <end position="309"/>
    </location>
</feature>
<evidence type="ECO:0000256" key="1">
    <source>
        <dbReference type="SAM" id="Phobius"/>
    </source>
</evidence>
<reference evidence="2 3" key="1">
    <citation type="submission" date="2020-08" db="EMBL/GenBank/DDBJ databases">
        <title>Genomic Encyclopedia of Type Strains, Phase III (KMG-III): the genomes of soil and plant-associated and newly described type strains.</title>
        <authorList>
            <person name="Whitman W."/>
        </authorList>
    </citation>
    <scope>NUCLEOTIDE SEQUENCE [LARGE SCALE GENOMIC DNA]</scope>
    <source>
        <strain evidence="2 3">CECT 8075</strain>
    </source>
</reference>
<feature type="transmembrane region" description="Helical" evidence="1">
    <location>
        <begin position="31"/>
        <end position="51"/>
    </location>
</feature>
<accession>A0A7W5H7J4</accession>
<feature type="transmembrane region" description="Helical" evidence="1">
    <location>
        <begin position="255"/>
        <end position="274"/>
    </location>
</feature>
<evidence type="ECO:0008006" key="4">
    <source>
        <dbReference type="Google" id="ProtNLM"/>
    </source>
</evidence>
<protein>
    <recommendedName>
        <fullName evidence="4">Transmembrane protein</fullName>
    </recommendedName>
</protein>
<keyword evidence="1" id="KW-0472">Membrane</keyword>
<keyword evidence="1" id="KW-0812">Transmembrane</keyword>
<dbReference type="Proteomes" id="UP000536179">
    <property type="component" value="Unassembled WGS sequence"/>
</dbReference>
<sequence>MMLLIVLLIFSTALSTLGWVAIPLALGPWPWWWRLISLVLLSGVMGWIAVIAKMGNEATGLVFFGMIFAAAASLLQPGSVRNWLWGISGLCGCIALVWMREVRVDAAPTVVRAMLLVVGIAATAVVLRFFGARMICLTGSLDEEELLCGTGRGLDDWFLEFDQFVTDNGQGESAADRTVESRRGFIEHLGTFGLSEAWKLAIADAVEIGRGRLPIGKGSDGRLEFVRQSIVQVDGQTVQRSPLEMVLIGIREVRFSLSQMFVWSIAVAVIAGLLRRSDIEFPVPYDWDYGVSALVLLSTTTCLSAIGALSITPRRLTLFVCLAVATIIAATSPVVLGVQGIRLGPVATMSAVAYLVMAVQWFGFSLMRSRGYRWVWAGRTA</sequence>